<feature type="transmembrane region" description="Helical" evidence="1">
    <location>
        <begin position="46"/>
        <end position="63"/>
    </location>
</feature>
<feature type="transmembrane region" description="Helical" evidence="1">
    <location>
        <begin position="113"/>
        <end position="135"/>
    </location>
</feature>
<keyword evidence="1" id="KW-0812">Transmembrane</keyword>
<dbReference type="Proteomes" id="UP001554567">
    <property type="component" value="Unassembled WGS sequence"/>
</dbReference>
<dbReference type="InterPro" id="IPR058208">
    <property type="entry name" value="PACE"/>
</dbReference>
<dbReference type="InterPro" id="IPR007896">
    <property type="entry name" value="BTP_bacteria"/>
</dbReference>
<keyword evidence="1" id="KW-1133">Transmembrane helix</keyword>
<protein>
    <submittedName>
        <fullName evidence="3">PACE efflux transporter</fullName>
    </submittedName>
</protein>
<evidence type="ECO:0000256" key="1">
    <source>
        <dbReference type="SAM" id="Phobius"/>
    </source>
</evidence>
<feature type="domain" description="Chlorhexidine efflux transporter" evidence="2">
    <location>
        <begin position="10"/>
        <end position="71"/>
    </location>
</feature>
<comment type="caution">
    <text evidence="3">The sequence shown here is derived from an EMBL/GenBank/DDBJ whole genome shotgun (WGS) entry which is preliminary data.</text>
</comment>
<keyword evidence="1" id="KW-0472">Membrane</keyword>
<dbReference type="Pfam" id="PF05232">
    <property type="entry name" value="BTP"/>
    <property type="match status" value="2"/>
</dbReference>
<feature type="domain" description="Chlorhexidine efflux transporter" evidence="2">
    <location>
        <begin position="78"/>
        <end position="139"/>
    </location>
</feature>
<feature type="transmembrane region" description="Helical" evidence="1">
    <location>
        <begin position="84"/>
        <end position="107"/>
    </location>
</feature>
<proteinExistence type="predicted"/>
<dbReference type="EMBL" id="JBFKZN010000004">
    <property type="protein sequence ID" value="MEW5289343.1"/>
    <property type="molecule type" value="Genomic_DNA"/>
</dbReference>
<gene>
    <name evidence="3" type="ORF">ABW286_09135</name>
</gene>
<dbReference type="NCBIfam" id="NF033664">
    <property type="entry name" value="PACE_transport"/>
    <property type="match status" value="1"/>
</dbReference>
<keyword evidence="4" id="KW-1185">Reference proteome</keyword>
<name>A0ABV3N0K7_9GAMM</name>
<evidence type="ECO:0000313" key="3">
    <source>
        <dbReference type="EMBL" id="MEW5289343.1"/>
    </source>
</evidence>
<organism evidence="3 4">
    <name type="scientific">Erwinia papayae</name>
    <dbReference type="NCBI Taxonomy" id="206499"/>
    <lineage>
        <taxon>Bacteria</taxon>
        <taxon>Pseudomonadati</taxon>
        <taxon>Pseudomonadota</taxon>
        <taxon>Gammaproteobacteria</taxon>
        <taxon>Enterobacterales</taxon>
        <taxon>Erwiniaceae</taxon>
        <taxon>Erwinia</taxon>
    </lineage>
</organism>
<accession>A0ABV3N0K7</accession>
<dbReference type="RefSeq" id="WP_367167277.1">
    <property type="nucleotide sequence ID" value="NZ_JBFKZN010000004.1"/>
</dbReference>
<evidence type="ECO:0000259" key="2">
    <source>
        <dbReference type="Pfam" id="PF05232"/>
    </source>
</evidence>
<feature type="transmembrane region" description="Helical" evidence="1">
    <location>
        <begin position="20"/>
        <end position="40"/>
    </location>
</feature>
<reference evidence="3 4" key="1">
    <citation type="submission" date="2024-07" db="EMBL/GenBank/DDBJ databases">
        <authorList>
            <person name="Dulla G.F.J."/>
            <person name="Delorm J.G."/>
        </authorList>
    </citation>
    <scope>NUCLEOTIDE SEQUENCE [LARGE SCALE GENOMIC DNA]</scope>
    <source>
        <strain evidence="3 4">JGD 233</strain>
    </source>
</reference>
<sequence>MMGDLSYLNKSIKERIFHAVLFEVLANLLIILMMCLTLSVTATESAVLATISALTAMLWNIVYNRLFDAIQYRLAFTRTVLVRVIHAVIFEAGLVAILLPVAAWWLSISLIQAFFLELALVLFFLPYALIFNWCYDGLRACIVRRHDGAVTG</sequence>
<evidence type="ECO:0000313" key="4">
    <source>
        <dbReference type="Proteomes" id="UP001554567"/>
    </source>
</evidence>